<reference evidence="2" key="1">
    <citation type="submission" date="2024-05" db="EMBL/GenBank/DDBJ databases">
        <title>Planctomycetes of the genus Singulisphaera possess chitinolytic capabilities.</title>
        <authorList>
            <person name="Ivanova A."/>
        </authorList>
    </citation>
    <scope>NUCLEOTIDE SEQUENCE</scope>
    <source>
        <strain evidence="2">Ch08T</strain>
    </source>
</reference>
<dbReference type="AlphaFoldDB" id="A0AAU7C6E1"/>
<name>A0AAU7C6E1_9BACT</name>
<feature type="coiled-coil region" evidence="1">
    <location>
        <begin position="124"/>
        <end position="151"/>
    </location>
</feature>
<proteinExistence type="predicted"/>
<organism evidence="2">
    <name type="scientific">Singulisphaera sp. Ch08</name>
    <dbReference type="NCBI Taxonomy" id="3120278"/>
    <lineage>
        <taxon>Bacteria</taxon>
        <taxon>Pseudomonadati</taxon>
        <taxon>Planctomycetota</taxon>
        <taxon>Planctomycetia</taxon>
        <taxon>Isosphaerales</taxon>
        <taxon>Isosphaeraceae</taxon>
        <taxon>Singulisphaera</taxon>
    </lineage>
</organism>
<accession>A0AAU7C6E1</accession>
<protein>
    <submittedName>
        <fullName evidence="2">Uncharacterized protein</fullName>
    </submittedName>
</protein>
<evidence type="ECO:0000313" key="2">
    <source>
        <dbReference type="EMBL" id="XBH00938.1"/>
    </source>
</evidence>
<sequence length="165" mass="18321">MEPVQNEAVSLAKALSVKNRLAGRLAQARTNIETYNSVLVGQRDAEGQATVDVRAELERFLLLQEGLVTVKAAIQRANVAVYEDVLRLGERKGLIQMLNGLNTKHGSEPGYNGVEYRYDATITKPEALEMVRRLEAEIDKLQDKLNQYNASTRVDLPSAVLDLAR</sequence>
<evidence type="ECO:0000256" key="1">
    <source>
        <dbReference type="SAM" id="Coils"/>
    </source>
</evidence>
<gene>
    <name evidence="2" type="ORF">V5E97_21550</name>
</gene>
<keyword evidence="1" id="KW-0175">Coiled coil</keyword>
<dbReference type="RefSeq" id="WP_406693620.1">
    <property type="nucleotide sequence ID" value="NZ_CP155447.1"/>
</dbReference>
<dbReference type="EMBL" id="CP155447">
    <property type="protein sequence ID" value="XBH00938.1"/>
    <property type="molecule type" value="Genomic_DNA"/>
</dbReference>